<dbReference type="HOGENOM" id="CLU_142117_1_0_11"/>
<gene>
    <name evidence="2" type="ordered locus">Tfu_2835</name>
</gene>
<evidence type="ECO:0000256" key="1">
    <source>
        <dbReference type="SAM" id="MobiDB-lite"/>
    </source>
</evidence>
<dbReference type="KEGG" id="tfu:Tfu_2835"/>
<dbReference type="STRING" id="269800.Tfu_2835"/>
<sequence>MYQRKVGPRSSRRWSAEWWRSAEAVSRLDALWRAWEHLRLDGALGMSTWWRDHADYHMNILFPPDGPFGRSEDENKPGAPLPYTPPRRDCSLTSARGADLEAK</sequence>
<dbReference type="AlphaFoldDB" id="Q47L04"/>
<proteinExistence type="predicted"/>
<protein>
    <recommendedName>
        <fullName evidence="3">DUF4913 domain-containing protein</fullName>
    </recommendedName>
</protein>
<evidence type="ECO:0000313" key="2">
    <source>
        <dbReference type="EMBL" id="AAZ56868.1"/>
    </source>
</evidence>
<organism evidence="2">
    <name type="scientific">Thermobifida fusca (strain YX)</name>
    <dbReference type="NCBI Taxonomy" id="269800"/>
    <lineage>
        <taxon>Bacteria</taxon>
        <taxon>Bacillati</taxon>
        <taxon>Actinomycetota</taxon>
        <taxon>Actinomycetes</taxon>
        <taxon>Streptosporangiales</taxon>
        <taxon>Nocardiopsidaceae</taxon>
        <taxon>Thermobifida</taxon>
    </lineage>
</organism>
<dbReference type="EMBL" id="CP000088">
    <property type="protein sequence ID" value="AAZ56868.1"/>
    <property type="molecule type" value="Genomic_DNA"/>
</dbReference>
<feature type="region of interest" description="Disordered" evidence="1">
    <location>
        <begin position="67"/>
        <end position="103"/>
    </location>
</feature>
<dbReference type="Pfam" id="PF16259">
    <property type="entry name" value="DUF4913"/>
    <property type="match status" value="1"/>
</dbReference>
<evidence type="ECO:0008006" key="3">
    <source>
        <dbReference type="Google" id="ProtNLM"/>
    </source>
</evidence>
<dbReference type="InterPro" id="IPR032584">
    <property type="entry name" value="DUF4913"/>
</dbReference>
<accession>Q47L04</accession>
<reference evidence="2" key="1">
    <citation type="submission" date="2005-07" db="EMBL/GenBank/DDBJ databases">
        <title>Complete sequence of Thermobifida fusca YX.</title>
        <authorList>
            <consortium name="US DOE Joint Genome Institute"/>
            <person name="Copeland A."/>
            <person name="Lucas S."/>
            <person name="Lapidus A."/>
            <person name="Barry K."/>
            <person name="Detter J.C."/>
            <person name="Glavina T."/>
            <person name="Hammon N."/>
            <person name="Israni S."/>
            <person name="Pitluck S."/>
            <person name="Di Bartolo G."/>
            <person name="Chain P."/>
            <person name="Schmutz J."/>
            <person name="Larimer F."/>
            <person name="Land M."/>
            <person name="Lykidis A."/>
            <person name="Richardson P."/>
        </authorList>
    </citation>
    <scope>NUCLEOTIDE SEQUENCE</scope>
    <source>
        <strain evidence="2">YX</strain>
    </source>
</reference>
<name>Q47L04_THEFY</name>